<comment type="caution">
    <text evidence="1">The sequence shown here is derived from an EMBL/GenBank/DDBJ whole genome shotgun (WGS) entry which is preliminary data.</text>
</comment>
<dbReference type="Proteomes" id="UP000299102">
    <property type="component" value="Unassembled WGS sequence"/>
</dbReference>
<protein>
    <submittedName>
        <fullName evidence="1">Uncharacterized protein</fullName>
    </submittedName>
</protein>
<accession>A0A4C1VS69</accession>
<keyword evidence="2" id="KW-1185">Reference proteome</keyword>
<proteinExistence type="predicted"/>
<dbReference type="EMBL" id="BGZK01000394">
    <property type="protein sequence ID" value="GBP41187.1"/>
    <property type="molecule type" value="Genomic_DNA"/>
</dbReference>
<organism evidence="1 2">
    <name type="scientific">Eumeta variegata</name>
    <name type="common">Bagworm moth</name>
    <name type="synonym">Eumeta japonica</name>
    <dbReference type="NCBI Taxonomy" id="151549"/>
    <lineage>
        <taxon>Eukaryota</taxon>
        <taxon>Metazoa</taxon>
        <taxon>Ecdysozoa</taxon>
        <taxon>Arthropoda</taxon>
        <taxon>Hexapoda</taxon>
        <taxon>Insecta</taxon>
        <taxon>Pterygota</taxon>
        <taxon>Neoptera</taxon>
        <taxon>Endopterygota</taxon>
        <taxon>Lepidoptera</taxon>
        <taxon>Glossata</taxon>
        <taxon>Ditrysia</taxon>
        <taxon>Tineoidea</taxon>
        <taxon>Psychidae</taxon>
        <taxon>Oiketicinae</taxon>
        <taxon>Eumeta</taxon>
    </lineage>
</organism>
<gene>
    <name evidence="1" type="ORF">EVAR_31312_1</name>
</gene>
<reference evidence="1 2" key="1">
    <citation type="journal article" date="2019" name="Commun. Biol.">
        <title>The bagworm genome reveals a unique fibroin gene that provides high tensile strength.</title>
        <authorList>
            <person name="Kono N."/>
            <person name="Nakamura H."/>
            <person name="Ohtoshi R."/>
            <person name="Tomita M."/>
            <person name="Numata K."/>
            <person name="Arakawa K."/>
        </authorList>
    </citation>
    <scope>NUCLEOTIDE SEQUENCE [LARGE SCALE GENOMIC DNA]</scope>
</reference>
<evidence type="ECO:0000313" key="2">
    <source>
        <dbReference type="Proteomes" id="UP000299102"/>
    </source>
</evidence>
<name>A0A4C1VS69_EUMVA</name>
<dbReference type="AlphaFoldDB" id="A0A4C1VS69"/>
<sequence>MLFTIEGRILKRYRKVSSVDNSTLATLPTVVDIGVSSTFSCQQGTSSKLPTGRCGPLSCNDSGLSNEVVGCFNAPCTLVDVTVGNFQDVPCWHETPADPVSLRPLSLHESSHFSGARRKYYCKFYLIATLFRDERPALLTKNFFARCEMFSNTRQYANT</sequence>
<evidence type="ECO:0000313" key="1">
    <source>
        <dbReference type="EMBL" id="GBP41187.1"/>
    </source>
</evidence>